<protein>
    <recommendedName>
        <fullName evidence="2 8">DNA-directed RNA polymerase</fullName>
        <ecNumber evidence="2 8">2.7.7.6</ecNumber>
    </recommendedName>
</protein>
<comment type="catalytic activity">
    <reaction evidence="7 8">
        <text>RNA(n) + a ribonucleoside 5'-triphosphate = RNA(n+1) + diphosphate</text>
        <dbReference type="Rhea" id="RHEA:21248"/>
        <dbReference type="Rhea" id="RHEA-COMP:14527"/>
        <dbReference type="Rhea" id="RHEA-COMP:17342"/>
        <dbReference type="ChEBI" id="CHEBI:33019"/>
        <dbReference type="ChEBI" id="CHEBI:61557"/>
        <dbReference type="ChEBI" id="CHEBI:140395"/>
        <dbReference type="EC" id="2.7.7.6"/>
    </reaction>
</comment>
<dbReference type="EMBL" id="OZ037953">
    <property type="protein sequence ID" value="CAL1697789.1"/>
    <property type="molecule type" value="Genomic_DNA"/>
</dbReference>
<dbReference type="InterPro" id="IPR024075">
    <property type="entry name" value="DNA-dir_RNA_pol_helix_hairp_sf"/>
</dbReference>
<keyword evidence="3 8" id="KW-0240">DNA-directed RNA polymerase</keyword>
<sequence>MIPLTKRSTRRLETTLVSYSRQSLPRPARLYSSPSKSAHAPAFATSVPQPEAPLPYLPPNLEREFSKTKEMATFLHERQSYTILPTPAPADSSDTNTMIFPDTALQNMVSIIEACVHNLYDVPRAKTVFEGLRRRHRCDPLLHGGLYNLLLDAYIEMASVKEVEKRSHWVEDACALFEVMENGKDKVTPTANTYAIMLRAWVLFNPSSHRLVASTVDMPTPIMLLRAMIDRQIPVALVVADRAIRTTKEASEAIKMLSKAAVDMNLGKVVNELGMAEALGSRAPDPLDNVPEATPVTRAKVRTSGPLYYLRANDPLQKQQQMQVTHAQDGSVTDFGVSETAVEVEHEVPFNLANLRKHLAQVILARRVLPEDVAARQKLLEESVYDVAVERLKHQAELFDEIGLTNKGLGNNDLRKWMWEWHQKLKVRLKAEIATLAVEESKLSDGRGIRLSPFLTLLKPEKLSLITILELMHLQGGAGASKVMKIARALLSVGRAVEIEYKAEMCKKNNITMPSNPARGGDHGYFSRLGYRDLHARRVAAAKYMEDAEEWTSDWSQIIRVKVGAFLVDLLMDVGTVVRTAVDRRTGETVSEEQPAFVHSYEYQRGHKLGVIKLNSIVAERIAKDTVRETLHPRHLPMLVKPKPWLGHDEGGYLYNKTSVMRYKESTEQQIYLRQASNLGNVELVYAALDVLSTTPWKINRDVFEVVLKVWNSGERFHKLPPAVYDQPEPQKPEDFDFDPKAKAIYITRQRAWYNDKANNHSDRCNVNYKVEIARTFLGDTFYLPHNVDFRGRAYPIPPHLNHIGDDLSRGLLKFGESKPLGERGLRWLKIHLSNLYGFDKASFNDRVAFVDQHLADIYDSAEKPLEGRRWWTTADDAWQCLAACIELRNALESGDPHAFESSLPVHQDGTCNGLQHYAALGGDDRGARQVNLDVTDKPSDVYTYVANMVEEQLVKDIEKGNPMAQLLSGKIARKVVKQTVMTTVYGVTFIGAREQIEKQLKDRLDIPVEECWLAANYLAKLVLHCIGDLFSAAKDIQNWLNTCARLIAKSIPPERLSDTLRPTPPSQKGRPAPEQTLYARMRKEQMTSVIWTTPLGLPIVQPYRQEKRKQIMTSLQSVFISDPNSPAMVNSQKQASAFPPNFVHSLDATHMMLTALECRTRNITFASVHDSYWTHAASVDDMSVIIRETFIGLHSSNVLQRLHEEFCERYKGYKVPLPSIRTMIPKLPRTANILQISDDKESRTLDEQAVEDLRLKAGGLPIEEEPEEVEEDQGEEEDEEEKPKKKKAKRGGKRVVSSELNLDDKFVNLTDLLPPVPKKGIFDVDRVKNSLYFFS</sequence>
<dbReference type="Pfam" id="PF00940">
    <property type="entry name" value="RNA_pol"/>
    <property type="match status" value="1"/>
</dbReference>
<dbReference type="Gene3D" id="1.10.150.20">
    <property type="entry name" value="5' to 3' exonuclease, C-terminal subdomain"/>
    <property type="match status" value="1"/>
</dbReference>
<comment type="similarity">
    <text evidence="1 8">Belongs to the phage and mitochondrial RNA polymerase family.</text>
</comment>
<name>A0ABP1CSN1_9APHY</name>
<evidence type="ECO:0000256" key="3">
    <source>
        <dbReference type="ARBA" id="ARBA00022478"/>
    </source>
</evidence>
<evidence type="ECO:0000256" key="1">
    <source>
        <dbReference type="ARBA" id="ARBA00009493"/>
    </source>
</evidence>
<evidence type="ECO:0000313" key="11">
    <source>
        <dbReference type="EMBL" id="CAL1697789.1"/>
    </source>
</evidence>
<organism evidence="11 12">
    <name type="scientific">Somion occarium</name>
    <dbReference type="NCBI Taxonomy" id="3059160"/>
    <lineage>
        <taxon>Eukaryota</taxon>
        <taxon>Fungi</taxon>
        <taxon>Dikarya</taxon>
        <taxon>Basidiomycota</taxon>
        <taxon>Agaricomycotina</taxon>
        <taxon>Agaricomycetes</taxon>
        <taxon>Polyporales</taxon>
        <taxon>Cerrenaceae</taxon>
        <taxon>Somion</taxon>
    </lineage>
</organism>
<keyword evidence="6 8" id="KW-0804">Transcription</keyword>
<dbReference type="Gene3D" id="1.25.40.10">
    <property type="entry name" value="Tetratricopeptide repeat domain"/>
    <property type="match status" value="1"/>
</dbReference>
<dbReference type="PROSITE" id="PS00489">
    <property type="entry name" value="RNA_POL_PHAGE_2"/>
    <property type="match status" value="1"/>
</dbReference>
<evidence type="ECO:0000256" key="8">
    <source>
        <dbReference type="RuleBase" id="RU003805"/>
    </source>
</evidence>
<dbReference type="InterPro" id="IPR002092">
    <property type="entry name" value="DNA-dir_Rpol_phage-type"/>
</dbReference>
<dbReference type="EC" id="2.7.7.6" evidence="2 8"/>
<feature type="region of interest" description="Disordered" evidence="9">
    <location>
        <begin position="27"/>
        <end position="48"/>
    </location>
</feature>
<evidence type="ECO:0000256" key="2">
    <source>
        <dbReference type="ARBA" id="ARBA00012418"/>
    </source>
</evidence>
<feature type="region of interest" description="Disordered" evidence="9">
    <location>
        <begin position="1056"/>
        <end position="1075"/>
    </location>
</feature>
<keyword evidence="4 8" id="KW-0808">Transferase</keyword>
<dbReference type="InterPro" id="IPR046950">
    <property type="entry name" value="DNA-dir_Rpol_C_phage-type"/>
</dbReference>
<dbReference type="PANTHER" id="PTHR10102">
    <property type="entry name" value="DNA-DIRECTED RNA POLYMERASE, MITOCHONDRIAL"/>
    <property type="match status" value="1"/>
</dbReference>
<dbReference type="Gene3D" id="1.10.287.280">
    <property type="match status" value="1"/>
</dbReference>
<dbReference type="SMART" id="SM01311">
    <property type="entry name" value="RPOL_N"/>
    <property type="match status" value="1"/>
</dbReference>
<proteinExistence type="inferred from homology"/>
<dbReference type="SUPFAM" id="SSF56672">
    <property type="entry name" value="DNA/RNA polymerases"/>
    <property type="match status" value="1"/>
</dbReference>
<dbReference type="PROSITE" id="PS00900">
    <property type="entry name" value="RNA_POL_PHAGE_1"/>
    <property type="match status" value="1"/>
</dbReference>
<feature type="domain" description="DNA-directed RNA polymerase N-terminal" evidence="10">
    <location>
        <begin position="375"/>
        <end position="694"/>
    </location>
</feature>
<keyword evidence="12" id="KW-1185">Reference proteome</keyword>
<dbReference type="Gene3D" id="1.10.1320.10">
    <property type="entry name" value="DNA-directed RNA polymerase, N-terminal domain"/>
    <property type="match status" value="1"/>
</dbReference>
<gene>
    <name evidence="11" type="ORF">GFSPODELE1_LOCUS1852</name>
</gene>
<keyword evidence="5 8" id="KW-0548">Nucleotidyltransferase</keyword>
<evidence type="ECO:0000313" key="12">
    <source>
        <dbReference type="Proteomes" id="UP001497453"/>
    </source>
</evidence>
<accession>A0ABP1CSN1</accession>
<dbReference type="Proteomes" id="UP001497453">
    <property type="component" value="Chromosome 10"/>
</dbReference>
<dbReference type="PANTHER" id="PTHR10102:SF0">
    <property type="entry name" value="DNA-DIRECTED RNA POLYMERASE, MITOCHONDRIAL"/>
    <property type="match status" value="1"/>
</dbReference>
<evidence type="ECO:0000256" key="4">
    <source>
        <dbReference type="ARBA" id="ARBA00022679"/>
    </source>
</evidence>
<reference evidence="12" key="1">
    <citation type="submission" date="2024-04" db="EMBL/GenBank/DDBJ databases">
        <authorList>
            <person name="Shaw F."/>
            <person name="Minotto A."/>
        </authorList>
    </citation>
    <scope>NUCLEOTIDE SEQUENCE [LARGE SCALE GENOMIC DNA]</scope>
</reference>
<feature type="compositionally biased region" description="Acidic residues" evidence="9">
    <location>
        <begin position="1263"/>
        <end position="1281"/>
    </location>
</feature>
<dbReference type="Pfam" id="PF14700">
    <property type="entry name" value="RPOL_N"/>
    <property type="match status" value="1"/>
</dbReference>
<evidence type="ECO:0000259" key="10">
    <source>
        <dbReference type="SMART" id="SM01311"/>
    </source>
</evidence>
<dbReference type="InterPro" id="IPR029262">
    <property type="entry name" value="RPOL_N"/>
</dbReference>
<evidence type="ECO:0000256" key="9">
    <source>
        <dbReference type="SAM" id="MobiDB-lite"/>
    </source>
</evidence>
<comment type="function">
    <text evidence="8">DNA-dependent RNA polymerase catalyzes the transcription of DNA into RNA using the four ribonucleoside triphosphates as substrates.</text>
</comment>
<dbReference type="InterPro" id="IPR043502">
    <property type="entry name" value="DNA/RNA_pol_sf"/>
</dbReference>
<evidence type="ECO:0000256" key="6">
    <source>
        <dbReference type="ARBA" id="ARBA00023163"/>
    </source>
</evidence>
<evidence type="ECO:0000256" key="5">
    <source>
        <dbReference type="ARBA" id="ARBA00022695"/>
    </source>
</evidence>
<feature type="compositionally biased region" description="Basic residues" evidence="9">
    <location>
        <begin position="1285"/>
        <end position="1294"/>
    </location>
</feature>
<evidence type="ECO:0000256" key="7">
    <source>
        <dbReference type="ARBA" id="ARBA00048552"/>
    </source>
</evidence>
<feature type="region of interest" description="Disordered" evidence="9">
    <location>
        <begin position="1257"/>
        <end position="1297"/>
    </location>
</feature>
<dbReference type="Gene3D" id="1.10.287.260">
    <property type="match status" value="1"/>
</dbReference>
<dbReference type="InterPro" id="IPR011990">
    <property type="entry name" value="TPR-like_helical_dom_sf"/>
</dbReference>
<dbReference type="InterPro" id="IPR037159">
    <property type="entry name" value="RNA_POL_N_sf"/>
</dbReference>